<dbReference type="PANTHER" id="PTHR33365:SF14">
    <property type="entry name" value="TAT PATHWAY SIGNAL SEQUENCE"/>
    <property type="match status" value="1"/>
</dbReference>
<dbReference type="STRING" id="1531966.A0A0A1TD10"/>
<protein>
    <submittedName>
        <fullName evidence="2">Uncharacterized protein</fullName>
    </submittedName>
</protein>
<comment type="similarity">
    <text evidence="1">Belongs to the ustYa family.</text>
</comment>
<dbReference type="Proteomes" id="UP000039046">
    <property type="component" value="Unassembled WGS sequence"/>
</dbReference>
<dbReference type="PANTHER" id="PTHR33365">
    <property type="entry name" value="YALI0B05434P"/>
    <property type="match status" value="1"/>
</dbReference>
<dbReference type="Pfam" id="PF11807">
    <property type="entry name" value="UstYa"/>
    <property type="match status" value="1"/>
</dbReference>
<sequence>MNSIKSRQAGLSYQPVHTDDREAQNQEDFDGPALLNPSIVIFSKFTRSSSLPNLPGYTNAAVNPARKIISSYSPILDRFDLMLRSQAFNGALRDNLSIWRQPPSPAVDAAWDYISGEEFQVITVSASDVLLSGKDPSTTIQAPASWGDGPGAYIAQVEVFHQIHCLNELRKEMHRDYYYNKEHTSEIHRKRR</sequence>
<dbReference type="InterPro" id="IPR021765">
    <property type="entry name" value="UstYa-like"/>
</dbReference>
<dbReference type="HOGENOM" id="CLU_1416090_0_0_1"/>
<organism evidence="2 3">
    <name type="scientific">[Torrubiella] hemipterigena</name>
    <dbReference type="NCBI Taxonomy" id="1531966"/>
    <lineage>
        <taxon>Eukaryota</taxon>
        <taxon>Fungi</taxon>
        <taxon>Dikarya</taxon>
        <taxon>Ascomycota</taxon>
        <taxon>Pezizomycotina</taxon>
        <taxon>Sordariomycetes</taxon>
        <taxon>Hypocreomycetidae</taxon>
        <taxon>Hypocreales</taxon>
        <taxon>Clavicipitaceae</taxon>
        <taxon>Clavicipitaceae incertae sedis</taxon>
        <taxon>'Torrubiella' clade</taxon>
    </lineage>
</organism>
<accession>A0A0A1TD10</accession>
<evidence type="ECO:0000256" key="1">
    <source>
        <dbReference type="ARBA" id="ARBA00035112"/>
    </source>
</evidence>
<evidence type="ECO:0000313" key="2">
    <source>
        <dbReference type="EMBL" id="CEJ86531.1"/>
    </source>
</evidence>
<evidence type="ECO:0000313" key="3">
    <source>
        <dbReference type="Proteomes" id="UP000039046"/>
    </source>
</evidence>
<gene>
    <name evidence="2" type="ORF">VHEMI04131</name>
</gene>
<proteinExistence type="inferred from homology"/>
<dbReference type="EMBL" id="CDHN01000002">
    <property type="protein sequence ID" value="CEJ86531.1"/>
    <property type="molecule type" value="Genomic_DNA"/>
</dbReference>
<keyword evidence="3" id="KW-1185">Reference proteome</keyword>
<name>A0A0A1TD10_9HYPO</name>
<dbReference type="GO" id="GO:0043386">
    <property type="term" value="P:mycotoxin biosynthetic process"/>
    <property type="evidence" value="ECO:0007669"/>
    <property type="project" value="InterPro"/>
</dbReference>
<dbReference type="OrthoDB" id="3687641at2759"/>
<dbReference type="AlphaFoldDB" id="A0A0A1TD10"/>
<reference evidence="2 3" key="1">
    <citation type="journal article" date="2015" name="Genome Announc.">
        <title>Draft Genome Sequence and Gene Annotation of the Entomopathogenic Fungus Verticillium hemipterigenum.</title>
        <authorList>
            <person name="Horn F."/>
            <person name="Habel A."/>
            <person name="Scharf D.H."/>
            <person name="Dworschak J."/>
            <person name="Brakhage A.A."/>
            <person name="Guthke R."/>
            <person name="Hertweck C."/>
            <person name="Linde J."/>
        </authorList>
    </citation>
    <scope>NUCLEOTIDE SEQUENCE [LARGE SCALE GENOMIC DNA]</scope>
</reference>